<comment type="caution">
    <text evidence="5">The sequence shown here is derived from an EMBL/GenBank/DDBJ whole genome shotgun (WGS) entry which is preliminary data.</text>
</comment>
<feature type="signal peptide" evidence="3">
    <location>
        <begin position="1"/>
        <end position="21"/>
    </location>
</feature>
<evidence type="ECO:0000313" key="5">
    <source>
        <dbReference type="EMBL" id="KAF2068216.1"/>
    </source>
</evidence>
<dbReference type="OrthoDB" id="24520at2759"/>
<accession>A0A8J4PRF9</accession>
<evidence type="ECO:0000256" key="3">
    <source>
        <dbReference type="SAM" id="SignalP"/>
    </source>
</evidence>
<evidence type="ECO:0000256" key="2">
    <source>
        <dbReference type="ARBA" id="ARBA00023180"/>
    </source>
</evidence>
<dbReference type="SMART" id="SM00429">
    <property type="entry name" value="IPT"/>
    <property type="match status" value="2"/>
</dbReference>
<keyword evidence="2" id="KW-0325">Glycoprotein</keyword>
<name>A0A8J4PRF9_9MYCE</name>
<dbReference type="InterPro" id="IPR013783">
    <property type="entry name" value="Ig-like_fold"/>
</dbReference>
<evidence type="ECO:0000313" key="6">
    <source>
        <dbReference type="Proteomes" id="UP000695562"/>
    </source>
</evidence>
<feature type="domain" description="IPT/TIG" evidence="4">
    <location>
        <begin position="531"/>
        <end position="620"/>
    </location>
</feature>
<dbReference type="CDD" id="cd00603">
    <property type="entry name" value="IPT_PCSR"/>
    <property type="match status" value="1"/>
</dbReference>
<feature type="non-terminal residue" evidence="5">
    <location>
        <position position="764"/>
    </location>
</feature>
<dbReference type="Gene3D" id="2.60.40.10">
    <property type="entry name" value="Immunoglobulins"/>
    <property type="match status" value="4"/>
</dbReference>
<evidence type="ECO:0000256" key="1">
    <source>
        <dbReference type="ARBA" id="ARBA00022729"/>
    </source>
</evidence>
<proteinExistence type="predicted"/>
<gene>
    <name evidence="5" type="ORF">CYY_010459</name>
</gene>
<feature type="domain" description="IPT/TIG" evidence="4">
    <location>
        <begin position="623"/>
        <end position="708"/>
    </location>
</feature>
<evidence type="ECO:0000259" key="4">
    <source>
        <dbReference type="SMART" id="SM00429"/>
    </source>
</evidence>
<dbReference type="AlphaFoldDB" id="A0A8J4PRF9"/>
<dbReference type="InterPro" id="IPR052014">
    <property type="entry name" value="Dictyostelium_Tiger"/>
</dbReference>
<dbReference type="Proteomes" id="UP000695562">
    <property type="component" value="Unassembled WGS sequence"/>
</dbReference>
<dbReference type="PANTHER" id="PTHR31341">
    <property type="entry name" value="IPT/TIG DOMAIN-CONTAINING PROTEIN-RELATED-RELATED"/>
    <property type="match status" value="1"/>
</dbReference>
<keyword evidence="1 3" id="KW-0732">Signal</keyword>
<feature type="chain" id="PRO_5035307529" description="IPT/TIG domain-containing protein" evidence="3">
    <location>
        <begin position="22"/>
        <end position="764"/>
    </location>
</feature>
<dbReference type="SUPFAM" id="SSF81296">
    <property type="entry name" value="E set domains"/>
    <property type="match status" value="5"/>
</dbReference>
<dbReference type="InterPro" id="IPR014756">
    <property type="entry name" value="Ig_E-set"/>
</dbReference>
<protein>
    <recommendedName>
        <fullName evidence="4">IPT/TIG domain-containing protein</fullName>
    </recommendedName>
</protein>
<dbReference type="InterPro" id="IPR002909">
    <property type="entry name" value="IPT_dom"/>
</dbReference>
<sequence>MKATSIVVIVFFAFIVLSVNAVAPVIDSLILSWGRVGKTISIIGSNFGTETPTVWVDGLPAATNHISDTVKSFTMYGSDTARQWTISVSNLVDEMSNSLVLFAGGTNPDQFYQINEKYFIVGDFGQIPLKDSLKVTRNGNDFYGVTYINSTHMSFNLILDLAQSPFKLYYGSYLEGTYNTPGQYAPVIDSSAFTNQGLSIGGYVFNQQTVVKTGSTFTSTCKITTQTVINIYCVPEARSLLNPVNQFQVTLFTGKQTTIPVTFTHLQSFLNDINNICILKLAGFQNNLGLPTQIDGLGTVSAISASLVSISEIKFTYPLDAKCGYAFVFAGTTRLTNNMLLCPRSVISTVDAPRADNGYVLTVNGYFMNPYLFDPTSTLQVQALTFSYVYADGITHFCPVTQVVWQPSNSSYTLTCTIGTPKAFKFYINSTVAESNFFLVGKDPIVISATPTDYLVPGVVTIIGDLFTSQPKVKIGNVECIPATLVNNTMITCMFPSNVAVSNFKNPLSVQVSLDLGFTSNAFVFLYNRPNPVITGATSTIYGIAGKVTVTGFYFYSENPVFVSIGGVECLFQSGNGDGTGIVCTFPSTAGSQYDYDTPLSVHVSIDNTYNATTAVFYYFRPNPIITSSTSTTYGTPGQVTITGNFFSSKGLVVSIDGTPCTSPTVIGVTQIVCTFSSNTVVSNFKTPLAITVKDSLYTVTNSVFYYVRPNPVVSSATPTKYLSAGQVTITGKYFSYPDSLSVTIGASICSSPVASQDGNTITC</sequence>
<keyword evidence="6" id="KW-1185">Reference proteome</keyword>
<reference evidence="5" key="1">
    <citation type="submission" date="2020-01" db="EMBL/GenBank/DDBJ databases">
        <title>Development of genomics and gene disruption for Polysphondylium violaceum indicates a role for the polyketide synthase stlB in stalk morphogenesis.</title>
        <authorList>
            <person name="Narita B."/>
            <person name="Kawabe Y."/>
            <person name="Kin K."/>
            <person name="Saito T."/>
            <person name="Gibbs R."/>
            <person name="Kuspa A."/>
            <person name="Muzny D."/>
            <person name="Queller D."/>
            <person name="Richards S."/>
            <person name="Strassman J."/>
            <person name="Sucgang R."/>
            <person name="Worley K."/>
            <person name="Schaap P."/>
        </authorList>
    </citation>
    <scope>NUCLEOTIDE SEQUENCE</scope>
    <source>
        <strain evidence="5">QSvi11</strain>
    </source>
</reference>
<organism evidence="5 6">
    <name type="scientific">Polysphondylium violaceum</name>
    <dbReference type="NCBI Taxonomy" id="133409"/>
    <lineage>
        <taxon>Eukaryota</taxon>
        <taxon>Amoebozoa</taxon>
        <taxon>Evosea</taxon>
        <taxon>Eumycetozoa</taxon>
        <taxon>Dictyostelia</taxon>
        <taxon>Dictyosteliales</taxon>
        <taxon>Dictyosteliaceae</taxon>
        <taxon>Polysphondylium</taxon>
    </lineage>
</organism>
<dbReference type="EMBL" id="AJWJ01001127">
    <property type="protein sequence ID" value="KAF2068216.1"/>
    <property type="molecule type" value="Genomic_DNA"/>
</dbReference>